<evidence type="ECO:0000256" key="6">
    <source>
        <dbReference type="SAM" id="MobiDB-lite"/>
    </source>
</evidence>
<dbReference type="SUPFAM" id="SSF103473">
    <property type="entry name" value="MFS general substrate transporter"/>
    <property type="match status" value="1"/>
</dbReference>
<feature type="non-terminal residue" evidence="8">
    <location>
        <position position="1"/>
    </location>
</feature>
<evidence type="ECO:0000256" key="3">
    <source>
        <dbReference type="ARBA" id="ARBA00022692"/>
    </source>
</evidence>
<accession>A0A0L0FGD5</accession>
<dbReference type="eggNOG" id="KOG2504">
    <property type="taxonomic scope" value="Eukaryota"/>
</dbReference>
<dbReference type="PANTHER" id="PTHR43385:SF1">
    <property type="entry name" value="RIBOFLAVIN TRANSPORTER RIBJ"/>
    <property type="match status" value="1"/>
</dbReference>
<keyword evidence="9" id="KW-1185">Reference proteome</keyword>
<keyword evidence="5 7" id="KW-0472">Membrane</keyword>
<evidence type="ECO:0000256" key="1">
    <source>
        <dbReference type="ARBA" id="ARBA00004141"/>
    </source>
</evidence>
<dbReference type="EMBL" id="KQ243396">
    <property type="protein sequence ID" value="KNC75844.1"/>
    <property type="molecule type" value="Genomic_DNA"/>
</dbReference>
<dbReference type="STRING" id="667725.A0A0L0FGD5"/>
<evidence type="ECO:0000256" key="2">
    <source>
        <dbReference type="ARBA" id="ARBA00022448"/>
    </source>
</evidence>
<dbReference type="Gene3D" id="1.20.1250.20">
    <property type="entry name" value="MFS general substrate transporter like domains"/>
    <property type="match status" value="1"/>
</dbReference>
<gene>
    <name evidence="8" type="ORF">SARC_11635</name>
</gene>
<sequence>SQAAGWKWFPESQGLVTGVTVAGFGLGACIFNPIQSWYINPDGLSCEYGCPREVTDRLPDLLRLLATVYVCIQILMCFFICNPPVTDNALHANHTASGSDSYGTYQAIPTDDGHGNSSLHQPTDPANTRTTAPPEKDDDEEVIVHYRAGSKVFDLDQPILALAPSKVFVSRDFVLLYLCFGLCGWGSTFVSANWKLFGNSPEGAHISSDLFLSSVGACASIFNALGRIVYGRLFDFYGFRRTATALTSVFTFLLLTFYCTRFLGKAAFFAWVCGLFSSLGGVYAIFPGSVVKKWPYKPGVIYGVLFTANIVVTVAGSIVAPIALTRLGWASTMIGCGAGSLALALLLIVVYLGNSMDATSKKK</sequence>
<keyword evidence="4 7" id="KW-1133">Transmembrane helix</keyword>
<proteinExistence type="predicted"/>
<evidence type="ECO:0008006" key="10">
    <source>
        <dbReference type="Google" id="ProtNLM"/>
    </source>
</evidence>
<feature type="transmembrane region" description="Helical" evidence="7">
    <location>
        <begin position="210"/>
        <end position="230"/>
    </location>
</feature>
<evidence type="ECO:0000256" key="4">
    <source>
        <dbReference type="ARBA" id="ARBA00022989"/>
    </source>
</evidence>
<keyword evidence="3 7" id="KW-0812">Transmembrane</keyword>
<organism evidence="8 9">
    <name type="scientific">Sphaeroforma arctica JP610</name>
    <dbReference type="NCBI Taxonomy" id="667725"/>
    <lineage>
        <taxon>Eukaryota</taxon>
        <taxon>Ichthyosporea</taxon>
        <taxon>Ichthyophonida</taxon>
        <taxon>Sphaeroforma</taxon>
    </lineage>
</organism>
<feature type="transmembrane region" description="Helical" evidence="7">
    <location>
        <begin position="300"/>
        <end position="323"/>
    </location>
</feature>
<name>A0A0L0FGD5_9EUKA</name>
<dbReference type="GO" id="GO:0016020">
    <property type="term" value="C:membrane"/>
    <property type="evidence" value="ECO:0007669"/>
    <property type="project" value="UniProtKB-SubCell"/>
</dbReference>
<keyword evidence="2" id="KW-0813">Transport</keyword>
<feature type="transmembrane region" description="Helical" evidence="7">
    <location>
        <begin position="242"/>
        <end position="263"/>
    </location>
</feature>
<evidence type="ECO:0000256" key="7">
    <source>
        <dbReference type="SAM" id="Phobius"/>
    </source>
</evidence>
<dbReference type="RefSeq" id="XP_014149746.1">
    <property type="nucleotide sequence ID" value="XM_014294271.1"/>
</dbReference>
<dbReference type="Proteomes" id="UP000054560">
    <property type="component" value="Unassembled WGS sequence"/>
</dbReference>
<evidence type="ECO:0000313" key="9">
    <source>
        <dbReference type="Proteomes" id="UP000054560"/>
    </source>
</evidence>
<feature type="transmembrane region" description="Helical" evidence="7">
    <location>
        <begin position="329"/>
        <end position="353"/>
    </location>
</feature>
<feature type="compositionally biased region" description="Polar residues" evidence="6">
    <location>
        <begin position="115"/>
        <end position="131"/>
    </location>
</feature>
<feature type="transmembrane region" description="Helical" evidence="7">
    <location>
        <begin position="269"/>
        <end position="288"/>
    </location>
</feature>
<dbReference type="GeneID" id="25912139"/>
<evidence type="ECO:0000256" key="5">
    <source>
        <dbReference type="ARBA" id="ARBA00023136"/>
    </source>
</evidence>
<dbReference type="OrthoDB" id="410267at2759"/>
<comment type="subcellular location">
    <subcellularLocation>
        <location evidence="1">Membrane</location>
        <topology evidence="1">Multi-pass membrane protein</topology>
    </subcellularLocation>
</comment>
<evidence type="ECO:0000313" key="8">
    <source>
        <dbReference type="EMBL" id="KNC75844.1"/>
    </source>
</evidence>
<feature type="transmembrane region" description="Helical" evidence="7">
    <location>
        <begin position="173"/>
        <end position="190"/>
    </location>
</feature>
<protein>
    <recommendedName>
        <fullName evidence="10">Major facilitator superfamily (MFS) profile domain-containing protein</fullName>
    </recommendedName>
</protein>
<reference evidence="8 9" key="1">
    <citation type="submission" date="2011-02" db="EMBL/GenBank/DDBJ databases">
        <title>The Genome Sequence of Sphaeroforma arctica JP610.</title>
        <authorList>
            <consortium name="The Broad Institute Genome Sequencing Platform"/>
            <person name="Russ C."/>
            <person name="Cuomo C."/>
            <person name="Young S.K."/>
            <person name="Zeng Q."/>
            <person name="Gargeya S."/>
            <person name="Alvarado L."/>
            <person name="Berlin A."/>
            <person name="Chapman S.B."/>
            <person name="Chen Z."/>
            <person name="Freedman E."/>
            <person name="Gellesch M."/>
            <person name="Goldberg J."/>
            <person name="Griggs A."/>
            <person name="Gujja S."/>
            <person name="Heilman E."/>
            <person name="Heiman D."/>
            <person name="Howarth C."/>
            <person name="Mehta T."/>
            <person name="Neiman D."/>
            <person name="Pearson M."/>
            <person name="Roberts A."/>
            <person name="Saif S."/>
            <person name="Shea T."/>
            <person name="Shenoy N."/>
            <person name="Sisk P."/>
            <person name="Stolte C."/>
            <person name="Sykes S."/>
            <person name="White J."/>
            <person name="Yandava C."/>
            <person name="Burger G."/>
            <person name="Gray M.W."/>
            <person name="Holland P.W.H."/>
            <person name="King N."/>
            <person name="Lang F.B.F."/>
            <person name="Roger A.J."/>
            <person name="Ruiz-Trillo I."/>
            <person name="Haas B."/>
            <person name="Nusbaum C."/>
            <person name="Birren B."/>
        </authorList>
    </citation>
    <scope>NUCLEOTIDE SEQUENCE [LARGE SCALE GENOMIC DNA]</scope>
    <source>
        <strain evidence="8 9">JP610</strain>
    </source>
</reference>
<dbReference type="InterPro" id="IPR036259">
    <property type="entry name" value="MFS_trans_sf"/>
</dbReference>
<dbReference type="InterPro" id="IPR052983">
    <property type="entry name" value="MFS_Riboflavin_Transporter"/>
</dbReference>
<dbReference type="PANTHER" id="PTHR43385">
    <property type="entry name" value="RIBOFLAVIN TRANSPORTER RIBJ"/>
    <property type="match status" value="1"/>
</dbReference>
<feature type="region of interest" description="Disordered" evidence="6">
    <location>
        <begin position="113"/>
        <end position="139"/>
    </location>
</feature>
<dbReference type="AlphaFoldDB" id="A0A0L0FGD5"/>
<feature type="transmembrane region" description="Helical" evidence="7">
    <location>
        <begin position="61"/>
        <end position="81"/>
    </location>
</feature>